<evidence type="ECO:0000256" key="4">
    <source>
        <dbReference type="ARBA" id="ARBA00023186"/>
    </source>
</evidence>
<dbReference type="InterPro" id="IPR002676">
    <property type="entry name" value="RimM_N"/>
</dbReference>
<comment type="function">
    <text evidence="5">An accessory protein needed during the final step in the assembly of 30S ribosomal subunit, possibly for assembly of the head region. Essential for efficient processing of 16S rRNA. May be needed both before and after RbfA during the maturation of 16S rRNA. It has affinity for free ribosomal 30S subunits but not for 70S ribosomes.</text>
</comment>
<comment type="domain">
    <text evidence="5">The PRC barrel domain binds ribosomal protein uS19.</text>
</comment>
<evidence type="ECO:0000313" key="8">
    <source>
        <dbReference type="EMBL" id="QGQ96201.1"/>
    </source>
</evidence>
<evidence type="ECO:0000259" key="6">
    <source>
        <dbReference type="Pfam" id="PF01782"/>
    </source>
</evidence>
<dbReference type="KEGG" id="ppsc:EHS13_15605"/>
<dbReference type="InterPro" id="IPR009000">
    <property type="entry name" value="Transl_B-barrel_sf"/>
</dbReference>
<accession>A0A6B8RID1</accession>
<proteinExistence type="inferred from homology"/>
<dbReference type="GO" id="GO:0043022">
    <property type="term" value="F:ribosome binding"/>
    <property type="evidence" value="ECO:0007669"/>
    <property type="project" value="InterPro"/>
</dbReference>
<dbReference type="Pfam" id="PF05239">
    <property type="entry name" value="PRC"/>
    <property type="match status" value="1"/>
</dbReference>
<dbReference type="PANTHER" id="PTHR33692:SF1">
    <property type="entry name" value="RIBOSOME MATURATION FACTOR RIMM"/>
    <property type="match status" value="1"/>
</dbReference>
<organism evidence="8 9">
    <name type="scientific">Paenibacillus psychroresistens</name>
    <dbReference type="NCBI Taxonomy" id="1778678"/>
    <lineage>
        <taxon>Bacteria</taxon>
        <taxon>Bacillati</taxon>
        <taxon>Bacillota</taxon>
        <taxon>Bacilli</taxon>
        <taxon>Bacillales</taxon>
        <taxon>Paenibacillaceae</taxon>
        <taxon>Paenibacillus</taxon>
    </lineage>
</organism>
<comment type="subunit">
    <text evidence="5">Binds ribosomal protein uS19.</text>
</comment>
<keyword evidence="1 5" id="KW-0963">Cytoplasm</keyword>
<dbReference type="EMBL" id="CP034235">
    <property type="protein sequence ID" value="QGQ96201.1"/>
    <property type="molecule type" value="Genomic_DNA"/>
</dbReference>
<evidence type="ECO:0000313" key="9">
    <source>
        <dbReference type="Proteomes" id="UP000426246"/>
    </source>
</evidence>
<dbReference type="GO" id="GO:0042274">
    <property type="term" value="P:ribosomal small subunit biogenesis"/>
    <property type="evidence" value="ECO:0007669"/>
    <property type="project" value="UniProtKB-UniRule"/>
</dbReference>
<dbReference type="Proteomes" id="UP000426246">
    <property type="component" value="Chromosome"/>
</dbReference>
<evidence type="ECO:0000259" key="7">
    <source>
        <dbReference type="Pfam" id="PF05239"/>
    </source>
</evidence>
<dbReference type="NCBIfam" id="TIGR02273">
    <property type="entry name" value="16S_RimM"/>
    <property type="match status" value="1"/>
</dbReference>
<reference evidence="9" key="1">
    <citation type="submission" date="2018-11" db="EMBL/GenBank/DDBJ databases">
        <title>Complete genome sequence of Paenibacillus sp. ML311-T8.</title>
        <authorList>
            <person name="Nam Y.-D."/>
            <person name="Kang J."/>
            <person name="Chung W.-H."/>
            <person name="Park Y.S."/>
        </authorList>
    </citation>
    <scope>NUCLEOTIDE SEQUENCE [LARGE SCALE GENOMIC DNA]</scope>
    <source>
        <strain evidence="9">ML311-T8</strain>
    </source>
</reference>
<dbReference type="OrthoDB" id="9810331at2"/>
<dbReference type="HAMAP" id="MF_00014">
    <property type="entry name" value="Ribosome_mat_RimM"/>
    <property type="match status" value="1"/>
</dbReference>
<feature type="domain" description="RimM N-terminal" evidence="6">
    <location>
        <begin position="8"/>
        <end position="91"/>
    </location>
</feature>
<dbReference type="SUPFAM" id="SSF50346">
    <property type="entry name" value="PRC-barrel domain"/>
    <property type="match status" value="1"/>
</dbReference>
<keyword evidence="2 5" id="KW-0690">Ribosome biogenesis</keyword>
<dbReference type="InterPro" id="IPR011033">
    <property type="entry name" value="PRC_barrel-like_sf"/>
</dbReference>
<dbReference type="GO" id="GO:0005840">
    <property type="term" value="C:ribosome"/>
    <property type="evidence" value="ECO:0007669"/>
    <property type="project" value="InterPro"/>
</dbReference>
<dbReference type="Gene3D" id="2.30.30.240">
    <property type="entry name" value="PRC-barrel domain"/>
    <property type="match status" value="1"/>
</dbReference>
<dbReference type="InterPro" id="IPR011961">
    <property type="entry name" value="RimM"/>
</dbReference>
<dbReference type="InterPro" id="IPR036976">
    <property type="entry name" value="RimM_N_sf"/>
</dbReference>
<gene>
    <name evidence="5 8" type="primary">rimM</name>
    <name evidence="8" type="ORF">EHS13_15605</name>
</gene>
<keyword evidence="4 5" id="KW-0143">Chaperone</keyword>
<dbReference type="Gene3D" id="2.40.30.60">
    <property type="entry name" value="RimM"/>
    <property type="match status" value="1"/>
</dbReference>
<evidence type="ECO:0000256" key="2">
    <source>
        <dbReference type="ARBA" id="ARBA00022517"/>
    </source>
</evidence>
<evidence type="ECO:0000256" key="5">
    <source>
        <dbReference type="HAMAP-Rule" id="MF_00014"/>
    </source>
</evidence>
<comment type="subcellular location">
    <subcellularLocation>
        <location evidence="5">Cytoplasm</location>
    </subcellularLocation>
</comment>
<comment type="similarity">
    <text evidence="5">Belongs to the RimM family.</text>
</comment>
<dbReference type="AlphaFoldDB" id="A0A6B8RID1"/>
<name>A0A6B8RID1_9BACL</name>
<keyword evidence="3 5" id="KW-0698">rRNA processing</keyword>
<dbReference type="Pfam" id="PF01782">
    <property type="entry name" value="RimM"/>
    <property type="match status" value="1"/>
</dbReference>
<dbReference type="InterPro" id="IPR027275">
    <property type="entry name" value="PRC-brl_dom"/>
</dbReference>
<sequence length="173" mass="19423">MGEAMYNVGKIVNTQGIKGELKVLLQTDFPETRFQKGNKLIMVDPDKKTEMIVEVESGRLQKNVYIVKFVGFTDINVVEKYKGWMLKVRASDLLELEDDQYYYHEIIGCSVVTEDGETLGTVTDILTPGANDVWVVTRPVGKPVLLPVIDDVVLKVDIAAKQILVYIMEGLID</sequence>
<dbReference type="PANTHER" id="PTHR33692">
    <property type="entry name" value="RIBOSOME MATURATION FACTOR RIMM"/>
    <property type="match status" value="1"/>
</dbReference>
<evidence type="ECO:0000256" key="1">
    <source>
        <dbReference type="ARBA" id="ARBA00022490"/>
    </source>
</evidence>
<feature type="domain" description="PRC-barrel" evidence="7">
    <location>
        <begin position="99"/>
        <end position="171"/>
    </location>
</feature>
<dbReference type="SUPFAM" id="SSF50447">
    <property type="entry name" value="Translation proteins"/>
    <property type="match status" value="1"/>
</dbReference>
<dbReference type="GO" id="GO:0006364">
    <property type="term" value="P:rRNA processing"/>
    <property type="evidence" value="ECO:0007669"/>
    <property type="project" value="UniProtKB-UniRule"/>
</dbReference>
<evidence type="ECO:0000256" key="3">
    <source>
        <dbReference type="ARBA" id="ARBA00022552"/>
    </source>
</evidence>
<dbReference type="GO" id="GO:0005737">
    <property type="term" value="C:cytoplasm"/>
    <property type="evidence" value="ECO:0007669"/>
    <property type="project" value="UniProtKB-SubCell"/>
</dbReference>
<protein>
    <recommendedName>
        <fullName evidence="5">Ribosome maturation factor RimM</fullName>
    </recommendedName>
</protein>
<dbReference type="RefSeq" id="WP_155701237.1">
    <property type="nucleotide sequence ID" value="NZ_CP034235.1"/>
</dbReference>
<keyword evidence="9" id="KW-1185">Reference proteome</keyword>